<evidence type="ECO:0000256" key="1">
    <source>
        <dbReference type="SAM" id="MobiDB-lite"/>
    </source>
</evidence>
<dbReference type="Proteomes" id="UP001321498">
    <property type="component" value="Chromosome"/>
</dbReference>
<evidence type="ECO:0008006" key="4">
    <source>
        <dbReference type="Google" id="ProtNLM"/>
    </source>
</evidence>
<accession>A0ABN6XPW9</accession>
<feature type="region of interest" description="Disordered" evidence="1">
    <location>
        <begin position="315"/>
        <end position="400"/>
    </location>
</feature>
<dbReference type="Gene3D" id="3.40.50.2000">
    <property type="entry name" value="Glycogen Phosphorylase B"/>
    <property type="match status" value="2"/>
</dbReference>
<keyword evidence="3" id="KW-1185">Reference proteome</keyword>
<gene>
    <name evidence="2" type="ORF">GCM10025866_15390</name>
</gene>
<sequence>MAIDPEVLPHGRQFALTWGLTREFGGMTGAMLRRSRSFARLAGAPVDVLTFDQQDDYPDLVEHLRAGGLLDEGIAVRNLWDEVTAATDRPATARGAKPAALDRFDPLPPTDDGTHARRSENGTLLQIDRRRPDGTLALSDIRDTRERGRVGGRSIVLCDGDGRPVFGFTRVWPFYRWWLDQVIGDEDAFLLVDSKTTADFLVGYRNPHATLVHIVHNSHLEGEDRPWGRIKTARRGPLTHLEDFDAVVLLSERQRDDVRVLLGPAESLEVVPNSAPLPTPHAAAPRDPHLGVVLASLDERKRVDHAVRAVESARAGALPPGSTSTATGPAASRFRPSSTSWASRTPCACSASARMRSTRSRRRPSSCSRAARKASPWCWPRGCPAGRCRSATTSPTAPRT</sequence>
<reference evidence="3" key="1">
    <citation type="journal article" date="2019" name="Int. J. Syst. Evol. Microbiol.">
        <title>The Global Catalogue of Microorganisms (GCM) 10K type strain sequencing project: providing services to taxonomists for standard genome sequencing and annotation.</title>
        <authorList>
            <consortium name="The Broad Institute Genomics Platform"/>
            <consortium name="The Broad Institute Genome Sequencing Center for Infectious Disease"/>
            <person name="Wu L."/>
            <person name="Ma J."/>
        </authorList>
    </citation>
    <scope>NUCLEOTIDE SEQUENCE [LARGE SCALE GENOMIC DNA]</scope>
    <source>
        <strain evidence="3">NBRC 108725</strain>
    </source>
</reference>
<evidence type="ECO:0000313" key="3">
    <source>
        <dbReference type="Proteomes" id="UP001321498"/>
    </source>
</evidence>
<feature type="compositionally biased region" description="Low complexity" evidence="1">
    <location>
        <begin position="346"/>
        <end position="355"/>
    </location>
</feature>
<feature type="compositionally biased region" description="Low complexity" evidence="1">
    <location>
        <begin position="365"/>
        <end position="376"/>
    </location>
</feature>
<proteinExistence type="predicted"/>
<feature type="region of interest" description="Disordered" evidence="1">
    <location>
        <begin position="88"/>
        <end position="122"/>
    </location>
</feature>
<organism evidence="2 3">
    <name type="scientific">Naasia aerilata</name>
    <dbReference type="NCBI Taxonomy" id="1162966"/>
    <lineage>
        <taxon>Bacteria</taxon>
        <taxon>Bacillati</taxon>
        <taxon>Actinomycetota</taxon>
        <taxon>Actinomycetes</taxon>
        <taxon>Micrococcales</taxon>
        <taxon>Microbacteriaceae</taxon>
        <taxon>Naasia</taxon>
    </lineage>
</organism>
<feature type="compositionally biased region" description="Polar residues" evidence="1">
    <location>
        <begin position="390"/>
        <end position="400"/>
    </location>
</feature>
<dbReference type="SUPFAM" id="SSF53756">
    <property type="entry name" value="UDP-Glycosyltransferase/glycogen phosphorylase"/>
    <property type="match status" value="1"/>
</dbReference>
<protein>
    <recommendedName>
        <fullName evidence="4">Glycosyltransferase</fullName>
    </recommendedName>
</protein>
<name>A0ABN6XPW9_9MICO</name>
<dbReference type="EMBL" id="AP027731">
    <property type="protein sequence ID" value="BDZ45630.1"/>
    <property type="molecule type" value="Genomic_DNA"/>
</dbReference>
<evidence type="ECO:0000313" key="2">
    <source>
        <dbReference type="EMBL" id="BDZ45630.1"/>
    </source>
</evidence>